<dbReference type="Gene3D" id="1.10.600.10">
    <property type="entry name" value="Farnesyl Diphosphate Synthase"/>
    <property type="match status" value="1"/>
</dbReference>
<dbReference type="AlphaFoldDB" id="A0A4U6U2L3"/>
<feature type="domain" description="Terpene synthase N-terminal" evidence="1">
    <location>
        <begin position="48"/>
        <end position="193"/>
    </location>
</feature>
<name>A0A4U6U2L3_SETVI</name>
<dbReference type="Proteomes" id="UP000298652">
    <property type="component" value="Chromosome 6"/>
</dbReference>
<reference evidence="2" key="1">
    <citation type="submission" date="2019-03" db="EMBL/GenBank/DDBJ databases">
        <title>WGS assembly of Setaria viridis.</title>
        <authorList>
            <person name="Huang P."/>
            <person name="Jenkins J."/>
            <person name="Grimwood J."/>
            <person name="Barry K."/>
            <person name="Healey A."/>
            <person name="Mamidi S."/>
            <person name="Sreedasyam A."/>
            <person name="Shu S."/>
            <person name="Feldman M."/>
            <person name="Wu J."/>
            <person name="Yu Y."/>
            <person name="Chen C."/>
            <person name="Johnson J."/>
            <person name="Rokhsar D."/>
            <person name="Baxter I."/>
            <person name="Schmutz J."/>
            <person name="Brutnell T."/>
            <person name="Kellogg E."/>
        </authorList>
    </citation>
    <scope>NUCLEOTIDE SEQUENCE [LARGE SCALE GENOMIC DNA]</scope>
</reference>
<dbReference type="InterPro" id="IPR050148">
    <property type="entry name" value="Terpene_synthase-like"/>
</dbReference>
<evidence type="ECO:0000313" key="2">
    <source>
        <dbReference type="EMBL" id="TKW09062.1"/>
    </source>
</evidence>
<proteinExistence type="predicted"/>
<dbReference type="GO" id="GO:0010333">
    <property type="term" value="F:terpene synthase activity"/>
    <property type="evidence" value="ECO:0007669"/>
    <property type="project" value="InterPro"/>
</dbReference>
<dbReference type="Gene3D" id="1.50.10.130">
    <property type="entry name" value="Terpene synthase, N-terminal domain"/>
    <property type="match status" value="1"/>
</dbReference>
<dbReference type="InterPro" id="IPR008930">
    <property type="entry name" value="Terpenoid_cyclase/PrenylTrfase"/>
</dbReference>
<dbReference type="InterPro" id="IPR036965">
    <property type="entry name" value="Terpene_synth_N_sf"/>
</dbReference>
<sequence length="194" mass="22766">MMYDYGGYIYKGREGATKVVKSPRNQGERWRFRELLRKKTSITHPTLWGDFFLHHIPCPPIQCALMKDKAKLKNEEVKTTLLDTDSFDLYDKLEFIDTLEQLGLDHHYTKEIHEQLRNVSEAGDRDLDLPTTSLQFYVLRKHGYRISSDVFLKFRDDRGNVVSNDARCLLRLYDSQLRVHGEEILDNIVTLTKS</sequence>
<dbReference type="Pfam" id="PF01397">
    <property type="entry name" value="Terpene_synth"/>
    <property type="match status" value="1"/>
</dbReference>
<protein>
    <recommendedName>
        <fullName evidence="1">Terpene synthase N-terminal domain-containing protein</fullName>
    </recommendedName>
</protein>
<dbReference type="Gramene" id="TKW09062">
    <property type="protein sequence ID" value="TKW09062"/>
    <property type="gene ID" value="SEVIR_6G066900v2"/>
</dbReference>
<dbReference type="GO" id="GO:0016114">
    <property type="term" value="P:terpenoid biosynthetic process"/>
    <property type="evidence" value="ECO:0007669"/>
    <property type="project" value="InterPro"/>
</dbReference>
<accession>A0A4U6U2L3</accession>
<dbReference type="InterPro" id="IPR008949">
    <property type="entry name" value="Isoprenoid_synthase_dom_sf"/>
</dbReference>
<gene>
    <name evidence="2" type="ORF">SEVIR_6G066900v2</name>
</gene>
<evidence type="ECO:0000259" key="1">
    <source>
        <dbReference type="Pfam" id="PF01397"/>
    </source>
</evidence>
<dbReference type="InterPro" id="IPR001906">
    <property type="entry name" value="Terpene_synth_N"/>
</dbReference>
<dbReference type="SUPFAM" id="SSF48239">
    <property type="entry name" value="Terpenoid cyclases/Protein prenyltransferases"/>
    <property type="match status" value="1"/>
</dbReference>
<dbReference type="PANTHER" id="PTHR31225:SF158">
    <property type="entry name" value="(E)-BETA-CARYOPHYLLENE SYNTHASE"/>
    <property type="match status" value="1"/>
</dbReference>
<dbReference type="EMBL" id="CM016557">
    <property type="protein sequence ID" value="TKW09062.1"/>
    <property type="molecule type" value="Genomic_DNA"/>
</dbReference>
<evidence type="ECO:0000313" key="3">
    <source>
        <dbReference type="Proteomes" id="UP000298652"/>
    </source>
</evidence>
<organism evidence="2 3">
    <name type="scientific">Setaria viridis</name>
    <name type="common">Green bristlegrass</name>
    <name type="synonym">Setaria italica subsp. viridis</name>
    <dbReference type="NCBI Taxonomy" id="4556"/>
    <lineage>
        <taxon>Eukaryota</taxon>
        <taxon>Viridiplantae</taxon>
        <taxon>Streptophyta</taxon>
        <taxon>Embryophyta</taxon>
        <taxon>Tracheophyta</taxon>
        <taxon>Spermatophyta</taxon>
        <taxon>Magnoliopsida</taxon>
        <taxon>Liliopsida</taxon>
        <taxon>Poales</taxon>
        <taxon>Poaceae</taxon>
        <taxon>PACMAD clade</taxon>
        <taxon>Panicoideae</taxon>
        <taxon>Panicodae</taxon>
        <taxon>Paniceae</taxon>
        <taxon>Cenchrinae</taxon>
        <taxon>Setaria</taxon>
    </lineage>
</organism>
<keyword evidence="3" id="KW-1185">Reference proteome</keyword>
<dbReference type="PANTHER" id="PTHR31225">
    <property type="entry name" value="OS04G0344100 PROTEIN-RELATED"/>
    <property type="match status" value="1"/>
</dbReference>